<feature type="transmembrane region" description="Helical" evidence="2">
    <location>
        <begin position="104"/>
        <end position="126"/>
    </location>
</feature>
<proteinExistence type="predicted"/>
<keyword evidence="4" id="KW-1185">Reference proteome</keyword>
<feature type="compositionally biased region" description="Basic and acidic residues" evidence="1">
    <location>
        <begin position="1"/>
        <end position="16"/>
    </location>
</feature>
<dbReference type="InterPro" id="IPR036259">
    <property type="entry name" value="MFS_trans_sf"/>
</dbReference>
<organism evidence="3 4">
    <name type="scientific">Actinomadura miaoliensis</name>
    <dbReference type="NCBI Taxonomy" id="430685"/>
    <lineage>
        <taxon>Bacteria</taxon>
        <taxon>Bacillati</taxon>
        <taxon>Actinomycetota</taxon>
        <taxon>Actinomycetes</taxon>
        <taxon>Streptosporangiales</taxon>
        <taxon>Thermomonosporaceae</taxon>
        <taxon>Actinomadura</taxon>
    </lineage>
</organism>
<dbReference type="EMBL" id="BAAAZG010000031">
    <property type="protein sequence ID" value="GAA4082055.1"/>
    <property type="molecule type" value="Genomic_DNA"/>
</dbReference>
<feature type="transmembrane region" description="Helical" evidence="2">
    <location>
        <begin position="296"/>
        <end position="313"/>
    </location>
</feature>
<feature type="transmembrane region" description="Helical" evidence="2">
    <location>
        <begin position="159"/>
        <end position="180"/>
    </location>
</feature>
<evidence type="ECO:0000256" key="1">
    <source>
        <dbReference type="SAM" id="MobiDB-lite"/>
    </source>
</evidence>
<feature type="transmembrane region" description="Helical" evidence="2">
    <location>
        <begin position="62"/>
        <end position="84"/>
    </location>
</feature>
<evidence type="ECO:0000313" key="4">
    <source>
        <dbReference type="Proteomes" id="UP001500683"/>
    </source>
</evidence>
<feature type="transmembrane region" description="Helical" evidence="2">
    <location>
        <begin position="133"/>
        <end position="153"/>
    </location>
</feature>
<feature type="transmembrane region" description="Helical" evidence="2">
    <location>
        <begin position="367"/>
        <end position="387"/>
    </location>
</feature>
<evidence type="ECO:0000256" key="2">
    <source>
        <dbReference type="SAM" id="Phobius"/>
    </source>
</evidence>
<keyword evidence="2" id="KW-0472">Membrane</keyword>
<evidence type="ECO:0000313" key="3">
    <source>
        <dbReference type="EMBL" id="GAA4082055.1"/>
    </source>
</evidence>
<feature type="transmembrane region" description="Helical" evidence="2">
    <location>
        <begin position="187"/>
        <end position="208"/>
    </location>
</feature>
<dbReference type="Gene3D" id="1.20.1250.20">
    <property type="entry name" value="MFS general substrate transporter like domains"/>
    <property type="match status" value="1"/>
</dbReference>
<accession>A0ABP7W794</accession>
<protein>
    <recommendedName>
        <fullName evidence="5">MFS transporter</fullName>
    </recommendedName>
</protein>
<keyword evidence="2" id="KW-1133">Transmembrane helix</keyword>
<dbReference type="Proteomes" id="UP001500683">
    <property type="component" value="Unassembled WGS sequence"/>
</dbReference>
<feature type="transmembrane region" description="Helical" evidence="2">
    <location>
        <begin position="448"/>
        <end position="472"/>
    </location>
</feature>
<comment type="caution">
    <text evidence="3">The sequence shown here is derived from an EMBL/GenBank/DDBJ whole genome shotgun (WGS) entry which is preliminary data.</text>
</comment>
<sequence>MSSDPSRDQSRDRLADPTRTVEFGAPAPVQNGAAPARQPPPEHEHEHEHEHDRGDGSRARTLAVIAVTVTVLPAVALTLPGGGHGALDAARDELRLNDAGAADLVRATGATLPALLVAVPLAAVTVRRLPARPVLAAGLLCLLGGLVAVRYAGSVPFLAAARAAQGLGAGIALPAALVLALERRRALPVALWAGTLAAVLLAAMPVALRAAPRPDPATGAVDWRLALAPYPQVAAVALGAALLCLLLRDTAPADAPPAARGAARSAERGQLLLPAAPAAGLGFLAVVTTYGWSPGARLVVAGVGVVTLLGLALTGGRDDIAANARTTPDSRACAVVMVAVGLLAFPVTGPLAGLVQAAAGEGGGVSPVPFAAAACAAVAGALATVRLPPEGARGAVHGGFGLVVVAVLLTLAVDGTAGRWTLTACLVPLGAGLGTALAASLRGTSAGAALYGLSLCPPAILTGQLIVLSLQAGQWQRARPESAAQQFYALSAGYRVWLITAGVLAVALAAAAGRRAPSGRTSEAVSGGGER</sequence>
<dbReference type="SUPFAM" id="SSF103473">
    <property type="entry name" value="MFS general substrate transporter"/>
    <property type="match status" value="1"/>
</dbReference>
<feature type="transmembrane region" description="Helical" evidence="2">
    <location>
        <begin position="269"/>
        <end position="290"/>
    </location>
</feature>
<evidence type="ECO:0008006" key="5">
    <source>
        <dbReference type="Google" id="ProtNLM"/>
    </source>
</evidence>
<keyword evidence="2" id="KW-0812">Transmembrane</keyword>
<name>A0ABP7W794_9ACTN</name>
<feature type="compositionally biased region" description="Basic and acidic residues" evidence="1">
    <location>
        <begin position="40"/>
        <end position="58"/>
    </location>
</feature>
<feature type="transmembrane region" description="Helical" evidence="2">
    <location>
        <begin position="419"/>
        <end position="441"/>
    </location>
</feature>
<feature type="transmembrane region" description="Helical" evidence="2">
    <location>
        <begin position="492"/>
        <end position="512"/>
    </location>
</feature>
<feature type="transmembrane region" description="Helical" evidence="2">
    <location>
        <begin position="334"/>
        <end position="355"/>
    </location>
</feature>
<reference evidence="4" key="1">
    <citation type="journal article" date="2019" name="Int. J. Syst. Evol. Microbiol.">
        <title>The Global Catalogue of Microorganisms (GCM) 10K type strain sequencing project: providing services to taxonomists for standard genome sequencing and annotation.</title>
        <authorList>
            <consortium name="The Broad Institute Genomics Platform"/>
            <consortium name="The Broad Institute Genome Sequencing Center for Infectious Disease"/>
            <person name="Wu L."/>
            <person name="Ma J."/>
        </authorList>
    </citation>
    <scope>NUCLEOTIDE SEQUENCE [LARGE SCALE GENOMIC DNA]</scope>
    <source>
        <strain evidence="4">JCM 16702</strain>
    </source>
</reference>
<feature type="transmembrane region" description="Helical" evidence="2">
    <location>
        <begin position="394"/>
        <end position="413"/>
    </location>
</feature>
<dbReference type="RefSeq" id="WP_344951135.1">
    <property type="nucleotide sequence ID" value="NZ_BAAAZG010000031.1"/>
</dbReference>
<feature type="region of interest" description="Disordered" evidence="1">
    <location>
        <begin position="1"/>
        <end position="58"/>
    </location>
</feature>
<gene>
    <name evidence="3" type="ORF">GCM10022214_46430</name>
</gene>
<feature type="transmembrane region" description="Helical" evidence="2">
    <location>
        <begin position="228"/>
        <end position="248"/>
    </location>
</feature>